<sequence length="357" mass="39650">MSGRLVSTRPQDTTFQGFINEVLHEFLNDFVFVYLDDILIFSPDPVTHQCHPSGPDSPAGAPSLCEGGEMKVPRLLSLIPGFHRRLTQPDQDQDGPGEGWVNAVTNWLPLTSRKKVQRFLGFANFYHKFIRNFSAMAAPLHALTSPKVQRTTVCFKILEGVLSAPQCHRQPLGNHLTWVEYADNMLPTAATGLSPFEVVHGYQPPLFPANEEEVHRPIQSDTTFHVSRLKPVKKSPLVPPSKPPPPKMVDGGPVFAVTALKLLAVRKRGWGRQFLMDWEDYGPEERSWIPASFIVDHSLVDDFYQHHPDVLGLSGAGPKGGVGRTTVDPNIWYWSVGIQGRKVSRAGVGDVIQKKGT</sequence>
<organism evidence="1 2">
    <name type="scientific">Scortum barcoo</name>
    <name type="common">barcoo grunter</name>
    <dbReference type="NCBI Taxonomy" id="214431"/>
    <lineage>
        <taxon>Eukaryota</taxon>
        <taxon>Metazoa</taxon>
        <taxon>Chordata</taxon>
        <taxon>Craniata</taxon>
        <taxon>Vertebrata</taxon>
        <taxon>Euteleostomi</taxon>
        <taxon>Actinopterygii</taxon>
        <taxon>Neopterygii</taxon>
        <taxon>Teleostei</taxon>
        <taxon>Neoteleostei</taxon>
        <taxon>Acanthomorphata</taxon>
        <taxon>Eupercaria</taxon>
        <taxon>Centrarchiformes</taxon>
        <taxon>Terapontoidei</taxon>
        <taxon>Terapontidae</taxon>
        <taxon>Scortum</taxon>
    </lineage>
</organism>
<dbReference type="Proteomes" id="UP000831701">
    <property type="component" value="Chromosome 5"/>
</dbReference>
<protein>
    <submittedName>
        <fullName evidence="1">Uncharacterized protein</fullName>
    </submittedName>
</protein>
<keyword evidence="2" id="KW-1185">Reference proteome</keyword>
<proteinExistence type="predicted"/>
<accession>A0ACB8WWI1</accession>
<comment type="caution">
    <text evidence="1">The sequence shown here is derived from an EMBL/GenBank/DDBJ whole genome shotgun (WGS) entry which is preliminary data.</text>
</comment>
<gene>
    <name evidence="1" type="ORF">L3Q82_022684</name>
</gene>
<name>A0ACB8WWI1_9TELE</name>
<evidence type="ECO:0000313" key="2">
    <source>
        <dbReference type="Proteomes" id="UP000831701"/>
    </source>
</evidence>
<dbReference type="EMBL" id="CM041535">
    <property type="protein sequence ID" value="KAI3372402.1"/>
    <property type="molecule type" value="Genomic_DNA"/>
</dbReference>
<reference evidence="1" key="1">
    <citation type="submission" date="2022-04" db="EMBL/GenBank/DDBJ databases">
        <title>Jade perch genome.</title>
        <authorList>
            <person name="Chao B."/>
        </authorList>
    </citation>
    <scope>NUCLEOTIDE SEQUENCE</scope>
    <source>
        <strain evidence="1">CB-2022</strain>
    </source>
</reference>
<evidence type="ECO:0000313" key="1">
    <source>
        <dbReference type="EMBL" id="KAI3372402.1"/>
    </source>
</evidence>